<keyword evidence="6 8" id="KW-0472">Membrane</keyword>
<proteinExistence type="inferred from homology"/>
<reference evidence="10" key="2">
    <citation type="submission" date="2020-09" db="EMBL/GenBank/DDBJ databases">
        <authorList>
            <person name="Sun Q."/>
            <person name="Zhou Y."/>
        </authorList>
    </citation>
    <scope>NUCLEOTIDE SEQUENCE</scope>
    <source>
        <strain evidence="10">CGMCC 4.7368</strain>
    </source>
</reference>
<dbReference type="PANTHER" id="PTHR32309">
    <property type="entry name" value="TYROSINE-PROTEIN KINASE"/>
    <property type="match status" value="1"/>
</dbReference>
<dbReference type="AlphaFoldDB" id="A0A918DIU2"/>
<evidence type="ECO:0000256" key="2">
    <source>
        <dbReference type="ARBA" id="ARBA00006683"/>
    </source>
</evidence>
<evidence type="ECO:0000256" key="8">
    <source>
        <dbReference type="SAM" id="Phobius"/>
    </source>
</evidence>
<accession>A0A918DIU2</accession>
<dbReference type="InterPro" id="IPR050445">
    <property type="entry name" value="Bact_polysacc_biosynth/exp"/>
</dbReference>
<evidence type="ECO:0000313" key="10">
    <source>
        <dbReference type="EMBL" id="GGO67428.1"/>
    </source>
</evidence>
<keyword evidence="5 8" id="KW-1133">Transmembrane helix</keyword>
<sequence length="436" mass="45404">MSLSPDFPAHRSGTGLGEHFALLRRRWQHFLGFVLAGGLAGLVLLCVVPSAYTATTQVLVTAVGAQEQSNQVTARQREPLNLDTEAQVAQSAVVTAKAAELLRTTEPEPVEVTVPPNSAVLSISVTASDPATAAAQSQAYADAYLAVRAESAQAAITLQQKAMLAKLKQVNTDLDTVVRELPTLPAGTAEHTLAQHRQSVLNRQAYNLTTKYDALKTLTVSPGSILSQAVPPERPSSPSLPLYLGTGLMLGLLLGAAGAALRDRFDTLLRTAADVERLTGLPVIADLPHRPDHGALHDLASTVIAGCQGKRLLVRAVPIGFAAAAVAAPLADATLLTVLDGSDVGDLARADAAVLVVGLGRATSADVRAAVRPLARQHVPIIGVLTADREPVFPPTVTTRSHSSLGKLVAGAELDPGLNPETSPMQAMPRPPGTLT</sequence>
<keyword evidence="3" id="KW-1003">Cell membrane</keyword>
<dbReference type="GO" id="GO:0004713">
    <property type="term" value="F:protein tyrosine kinase activity"/>
    <property type="evidence" value="ECO:0007669"/>
    <property type="project" value="TreeGrafter"/>
</dbReference>
<evidence type="ECO:0000313" key="11">
    <source>
        <dbReference type="Proteomes" id="UP000646523"/>
    </source>
</evidence>
<dbReference type="RefSeq" id="WP_189124099.1">
    <property type="nucleotide sequence ID" value="NZ_BMNH01000005.1"/>
</dbReference>
<evidence type="ECO:0000256" key="5">
    <source>
        <dbReference type="ARBA" id="ARBA00022989"/>
    </source>
</evidence>
<dbReference type="InterPro" id="IPR003856">
    <property type="entry name" value="LPS_length_determ_N"/>
</dbReference>
<keyword evidence="11" id="KW-1185">Reference proteome</keyword>
<comment type="subcellular location">
    <subcellularLocation>
        <location evidence="1">Cell membrane</location>
        <topology evidence="1">Multi-pass membrane protein</topology>
    </subcellularLocation>
</comment>
<dbReference type="Pfam" id="PF02706">
    <property type="entry name" value="Wzz"/>
    <property type="match status" value="1"/>
</dbReference>
<feature type="region of interest" description="Disordered" evidence="7">
    <location>
        <begin position="412"/>
        <end position="436"/>
    </location>
</feature>
<gene>
    <name evidence="10" type="ORF">GCM10012289_23830</name>
</gene>
<evidence type="ECO:0000256" key="3">
    <source>
        <dbReference type="ARBA" id="ARBA00022475"/>
    </source>
</evidence>
<evidence type="ECO:0000256" key="6">
    <source>
        <dbReference type="ARBA" id="ARBA00023136"/>
    </source>
</evidence>
<dbReference type="EMBL" id="BMNH01000005">
    <property type="protein sequence ID" value="GGO67428.1"/>
    <property type="molecule type" value="Genomic_DNA"/>
</dbReference>
<feature type="transmembrane region" description="Helical" evidence="8">
    <location>
        <begin position="30"/>
        <end position="52"/>
    </location>
</feature>
<reference evidence="10" key="1">
    <citation type="journal article" date="2014" name="Int. J. Syst. Evol. Microbiol.">
        <title>Complete genome sequence of Corynebacterium casei LMG S-19264T (=DSM 44701T), isolated from a smear-ripened cheese.</title>
        <authorList>
            <consortium name="US DOE Joint Genome Institute (JGI-PGF)"/>
            <person name="Walter F."/>
            <person name="Albersmeier A."/>
            <person name="Kalinowski J."/>
            <person name="Ruckert C."/>
        </authorList>
    </citation>
    <scope>NUCLEOTIDE SEQUENCE</scope>
    <source>
        <strain evidence="10">CGMCC 4.7368</strain>
    </source>
</reference>
<evidence type="ECO:0000256" key="4">
    <source>
        <dbReference type="ARBA" id="ARBA00022692"/>
    </source>
</evidence>
<feature type="domain" description="Polysaccharide chain length determinant N-terminal" evidence="9">
    <location>
        <begin position="17"/>
        <end position="95"/>
    </location>
</feature>
<name>A0A918DIU2_9ACTN</name>
<dbReference type="PANTHER" id="PTHR32309:SF13">
    <property type="entry name" value="FERRIC ENTEROBACTIN TRANSPORT PROTEIN FEPE"/>
    <property type="match status" value="1"/>
</dbReference>
<dbReference type="Proteomes" id="UP000646523">
    <property type="component" value="Unassembled WGS sequence"/>
</dbReference>
<evidence type="ECO:0000256" key="7">
    <source>
        <dbReference type="SAM" id="MobiDB-lite"/>
    </source>
</evidence>
<evidence type="ECO:0000259" key="9">
    <source>
        <dbReference type="Pfam" id="PF02706"/>
    </source>
</evidence>
<comment type="caution">
    <text evidence="10">The sequence shown here is derived from an EMBL/GenBank/DDBJ whole genome shotgun (WGS) entry which is preliminary data.</text>
</comment>
<comment type="similarity">
    <text evidence="2">Belongs to the CpsC/CapA family.</text>
</comment>
<protein>
    <recommendedName>
        <fullName evidence="9">Polysaccharide chain length determinant N-terminal domain-containing protein</fullName>
    </recommendedName>
</protein>
<organism evidence="10 11">
    <name type="scientific">Nonomuraea cavernae</name>
    <dbReference type="NCBI Taxonomy" id="2045107"/>
    <lineage>
        <taxon>Bacteria</taxon>
        <taxon>Bacillati</taxon>
        <taxon>Actinomycetota</taxon>
        <taxon>Actinomycetes</taxon>
        <taxon>Streptosporangiales</taxon>
        <taxon>Streptosporangiaceae</taxon>
        <taxon>Nonomuraea</taxon>
    </lineage>
</organism>
<keyword evidence="4 8" id="KW-0812">Transmembrane</keyword>
<evidence type="ECO:0000256" key="1">
    <source>
        <dbReference type="ARBA" id="ARBA00004651"/>
    </source>
</evidence>
<dbReference type="GO" id="GO:0005886">
    <property type="term" value="C:plasma membrane"/>
    <property type="evidence" value="ECO:0007669"/>
    <property type="project" value="UniProtKB-SubCell"/>
</dbReference>
<feature type="transmembrane region" description="Helical" evidence="8">
    <location>
        <begin position="240"/>
        <end position="261"/>
    </location>
</feature>